<evidence type="ECO:0000256" key="1">
    <source>
        <dbReference type="SAM" id="MobiDB-lite"/>
    </source>
</evidence>
<protein>
    <submittedName>
        <fullName evidence="2">Uncharacterized protein</fullName>
    </submittedName>
</protein>
<dbReference type="EMBL" id="CM016554">
    <property type="protein sequence ID" value="TKW27887.1"/>
    <property type="molecule type" value="Genomic_DNA"/>
</dbReference>
<proteinExistence type="predicted"/>
<dbReference type="Proteomes" id="UP000298652">
    <property type="component" value="Chromosome 3"/>
</dbReference>
<organism evidence="2 3">
    <name type="scientific">Setaria viridis</name>
    <name type="common">Green bristlegrass</name>
    <name type="synonym">Setaria italica subsp. viridis</name>
    <dbReference type="NCBI Taxonomy" id="4556"/>
    <lineage>
        <taxon>Eukaryota</taxon>
        <taxon>Viridiplantae</taxon>
        <taxon>Streptophyta</taxon>
        <taxon>Embryophyta</taxon>
        <taxon>Tracheophyta</taxon>
        <taxon>Spermatophyta</taxon>
        <taxon>Magnoliopsida</taxon>
        <taxon>Liliopsida</taxon>
        <taxon>Poales</taxon>
        <taxon>Poaceae</taxon>
        <taxon>PACMAD clade</taxon>
        <taxon>Panicoideae</taxon>
        <taxon>Panicodae</taxon>
        <taxon>Paniceae</taxon>
        <taxon>Cenchrinae</taxon>
        <taxon>Setaria</taxon>
    </lineage>
</organism>
<gene>
    <name evidence="2" type="ORF">SEVIR_3G287700v2</name>
</gene>
<dbReference type="AlphaFoldDB" id="A0A4U6VT31"/>
<keyword evidence="3" id="KW-1185">Reference proteome</keyword>
<evidence type="ECO:0000313" key="3">
    <source>
        <dbReference type="Proteomes" id="UP000298652"/>
    </source>
</evidence>
<accession>A0A4U6VT31</accession>
<feature type="region of interest" description="Disordered" evidence="1">
    <location>
        <begin position="59"/>
        <end position="80"/>
    </location>
</feature>
<reference evidence="2" key="1">
    <citation type="submission" date="2019-03" db="EMBL/GenBank/DDBJ databases">
        <title>WGS assembly of Setaria viridis.</title>
        <authorList>
            <person name="Huang P."/>
            <person name="Jenkins J."/>
            <person name="Grimwood J."/>
            <person name="Barry K."/>
            <person name="Healey A."/>
            <person name="Mamidi S."/>
            <person name="Sreedasyam A."/>
            <person name="Shu S."/>
            <person name="Feldman M."/>
            <person name="Wu J."/>
            <person name="Yu Y."/>
            <person name="Chen C."/>
            <person name="Johnson J."/>
            <person name="Rokhsar D."/>
            <person name="Baxter I."/>
            <person name="Schmutz J."/>
            <person name="Brutnell T."/>
            <person name="Kellogg E."/>
        </authorList>
    </citation>
    <scope>NUCLEOTIDE SEQUENCE [LARGE SCALE GENOMIC DNA]</scope>
</reference>
<name>A0A4U6VT31_SETVI</name>
<dbReference type="Gramene" id="TKW27887">
    <property type="protein sequence ID" value="TKW27887"/>
    <property type="gene ID" value="SEVIR_3G287700v2"/>
</dbReference>
<sequence>MSRGQVDAAATRDLLEAEAAQERKAATVWEWKGAASAKHQKGVVSAPVQKENGVAAALRKGKGGGGDCRGGARPQPHRHPNVHRLFSIGCSFLEPRNWW</sequence>
<evidence type="ECO:0000313" key="2">
    <source>
        <dbReference type="EMBL" id="TKW27887.1"/>
    </source>
</evidence>